<name>A0A934VL26_9BACT</name>
<dbReference type="EMBL" id="JAENIO010000003">
    <property type="protein sequence ID" value="MBK1832787.1"/>
    <property type="molecule type" value="Genomic_DNA"/>
</dbReference>
<gene>
    <name evidence="2" type="ORF">JIN78_01835</name>
</gene>
<feature type="chain" id="PRO_5037507617" description="HEAT repeat domain-containing protein" evidence="1">
    <location>
        <begin position="24"/>
        <end position="420"/>
    </location>
</feature>
<evidence type="ECO:0008006" key="4">
    <source>
        <dbReference type="Google" id="ProtNLM"/>
    </source>
</evidence>
<accession>A0A934VL26</accession>
<evidence type="ECO:0000313" key="2">
    <source>
        <dbReference type="EMBL" id="MBK1832787.1"/>
    </source>
</evidence>
<comment type="caution">
    <text evidence="2">The sequence shown here is derived from an EMBL/GenBank/DDBJ whole genome shotgun (WGS) entry which is preliminary data.</text>
</comment>
<dbReference type="AlphaFoldDB" id="A0A934VL26"/>
<keyword evidence="1" id="KW-0732">Signal</keyword>
<evidence type="ECO:0000313" key="3">
    <source>
        <dbReference type="Proteomes" id="UP000604083"/>
    </source>
</evidence>
<dbReference type="InterPro" id="IPR016024">
    <property type="entry name" value="ARM-type_fold"/>
</dbReference>
<feature type="signal peptide" evidence="1">
    <location>
        <begin position="1"/>
        <end position="23"/>
    </location>
</feature>
<keyword evidence="3" id="KW-1185">Reference proteome</keyword>
<dbReference type="InterPro" id="IPR011989">
    <property type="entry name" value="ARM-like"/>
</dbReference>
<dbReference type="Gene3D" id="1.25.10.10">
    <property type="entry name" value="Leucine-rich Repeat Variant"/>
    <property type="match status" value="1"/>
</dbReference>
<proteinExistence type="predicted"/>
<dbReference type="SUPFAM" id="SSF48371">
    <property type="entry name" value="ARM repeat"/>
    <property type="match status" value="1"/>
</dbReference>
<reference evidence="2" key="1">
    <citation type="submission" date="2021-01" db="EMBL/GenBank/DDBJ databases">
        <title>Modified the classification status of verrucomicrobia.</title>
        <authorList>
            <person name="Feng X."/>
        </authorList>
    </citation>
    <scope>NUCLEOTIDE SEQUENCE</scope>
    <source>
        <strain evidence="2">KCTC 12986</strain>
    </source>
</reference>
<organism evidence="2 3">
    <name type="scientific">Roseibacillus ishigakijimensis</name>
    <dbReference type="NCBI Taxonomy" id="454146"/>
    <lineage>
        <taxon>Bacteria</taxon>
        <taxon>Pseudomonadati</taxon>
        <taxon>Verrucomicrobiota</taxon>
        <taxon>Verrucomicrobiia</taxon>
        <taxon>Verrucomicrobiales</taxon>
        <taxon>Verrucomicrobiaceae</taxon>
        <taxon>Roseibacillus</taxon>
    </lineage>
</organism>
<evidence type="ECO:0000256" key="1">
    <source>
        <dbReference type="SAM" id="SignalP"/>
    </source>
</evidence>
<sequence>MNRRLISLNFVWLLLVVASIASGQEDRPTQVFDIPSVFARPIESANLESFLPVSFFNLKKEMTREEIIQAFPNLKFQQVRSFPHIYGETPSEHYLERIDCFWEDDRLRNVSLSSVRLPPTQGQLKEWISEIGILTEAEPLAFHRFRYERAQTNTLILEWHREPHLLRLTLDQKDTTLFTNLDYYPGPGNPAVPRIRKTPVATISFEFVQSLLDYYIRENEVFPAGEGPRGPLPLPEGERQMLESFSKLRSKTDPNSRDGVQYWIPFEKELIKALNAHYAPLGKKGAFERLIDIARGKVPAIRTGSAQVGAAAFLAKSKNPDVIEYLFRGLEVELPSGVESHCAEGLARFCTGPVMDRVLLYLDDESESKRESAVNILSAIKTQAQLKELLGKARKQKPEVRSLLHVVVTQRIRELKRDSR</sequence>
<dbReference type="RefSeq" id="WP_200390223.1">
    <property type="nucleotide sequence ID" value="NZ_JAENIO010000003.1"/>
</dbReference>
<protein>
    <recommendedName>
        <fullName evidence="4">HEAT repeat domain-containing protein</fullName>
    </recommendedName>
</protein>
<dbReference type="Proteomes" id="UP000604083">
    <property type="component" value="Unassembled WGS sequence"/>
</dbReference>